<proteinExistence type="predicted"/>
<reference evidence="2 3" key="1">
    <citation type="submission" date="2018-09" db="EMBL/GenBank/DDBJ databases">
        <title>Genomic investigation of the strawberry pathogen Phytophthora fragariae indicates pathogenicity is determined by transcriptional variation in three key races.</title>
        <authorList>
            <person name="Adams T.M."/>
            <person name="Armitage A.D."/>
            <person name="Sobczyk M.K."/>
            <person name="Bates H.J."/>
            <person name="Dunwell J.M."/>
            <person name="Nellist C.F."/>
            <person name="Harrison R.J."/>
        </authorList>
    </citation>
    <scope>NUCLEOTIDE SEQUENCE [LARGE SCALE GENOMIC DNA]</scope>
    <source>
        <strain evidence="2 3">NOV-77</strain>
    </source>
</reference>
<dbReference type="AlphaFoldDB" id="A0A6G0QXU7"/>
<dbReference type="EMBL" id="QXFY01001887">
    <property type="protein sequence ID" value="KAE9307334.1"/>
    <property type="molecule type" value="Genomic_DNA"/>
</dbReference>
<gene>
    <name evidence="2" type="ORF">PF008_g21257</name>
</gene>
<organism evidence="2 3">
    <name type="scientific">Phytophthora fragariae</name>
    <dbReference type="NCBI Taxonomy" id="53985"/>
    <lineage>
        <taxon>Eukaryota</taxon>
        <taxon>Sar</taxon>
        <taxon>Stramenopiles</taxon>
        <taxon>Oomycota</taxon>
        <taxon>Peronosporomycetes</taxon>
        <taxon>Peronosporales</taxon>
        <taxon>Peronosporaceae</taxon>
        <taxon>Phytophthora</taxon>
    </lineage>
</organism>
<feature type="compositionally biased region" description="Low complexity" evidence="1">
    <location>
        <begin position="83"/>
        <end position="95"/>
    </location>
</feature>
<comment type="caution">
    <text evidence="2">The sequence shown here is derived from an EMBL/GenBank/DDBJ whole genome shotgun (WGS) entry which is preliminary data.</text>
</comment>
<sequence length="153" mass="16221">MRVDRRKGSSRTFILFTLVFRSSSHRLRNTLHRFTASSPESMSTSSDSLISSVQRANAEPLWLVSSPLPSRGAEQLRFGRSVPASAPLSLSESSVCGTSRSPRARDDRTTASAASVGSTLDVSPAGALANTVALTAIGALTTALVRSLISSWQ</sequence>
<dbReference type="Proteomes" id="UP000486351">
    <property type="component" value="Unassembled WGS sequence"/>
</dbReference>
<accession>A0A6G0QXU7</accession>
<feature type="region of interest" description="Disordered" evidence="1">
    <location>
        <begin position="83"/>
        <end position="113"/>
    </location>
</feature>
<evidence type="ECO:0000256" key="1">
    <source>
        <dbReference type="SAM" id="MobiDB-lite"/>
    </source>
</evidence>
<protein>
    <submittedName>
        <fullName evidence="2">Uncharacterized protein</fullName>
    </submittedName>
</protein>
<name>A0A6G0QXU7_9STRA</name>
<evidence type="ECO:0000313" key="2">
    <source>
        <dbReference type="EMBL" id="KAE9307334.1"/>
    </source>
</evidence>
<evidence type="ECO:0000313" key="3">
    <source>
        <dbReference type="Proteomes" id="UP000486351"/>
    </source>
</evidence>